<dbReference type="Pfam" id="PF13581">
    <property type="entry name" value="HATPase_c_2"/>
    <property type="match status" value="1"/>
</dbReference>
<keyword evidence="1" id="KW-0418">Kinase</keyword>
<dbReference type="Gene3D" id="3.30.565.10">
    <property type="entry name" value="Histidine kinase-like ATPase, C-terminal domain"/>
    <property type="match status" value="1"/>
</dbReference>
<organism evidence="3 4">
    <name type="scientific">Nocardioides oceani</name>
    <dbReference type="NCBI Taxonomy" id="3058369"/>
    <lineage>
        <taxon>Bacteria</taxon>
        <taxon>Bacillati</taxon>
        <taxon>Actinomycetota</taxon>
        <taxon>Actinomycetes</taxon>
        <taxon>Propionibacteriales</taxon>
        <taxon>Nocardioidaceae</taxon>
        <taxon>Nocardioides</taxon>
    </lineage>
</organism>
<accession>A0ABT8FIM6</accession>
<evidence type="ECO:0000313" key="3">
    <source>
        <dbReference type="EMBL" id="MDN4174449.1"/>
    </source>
</evidence>
<keyword evidence="3" id="KW-0547">Nucleotide-binding</keyword>
<dbReference type="GO" id="GO:0005524">
    <property type="term" value="F:ATP binding"/>
    <property type="evidence" value="ECO:0007669"/>
    <property type="project" value="UniProtKB-KW"/>
</dbReference>
<dbReference type="Proteomes" id="UP001168620">
    <property type="component" value="Unassembled WGS sequence"/>
</dbReference>
<keyword evidence="1" id="KW-0808">Transferase</keyword>
<feature type="domain" description="Histidine kinase/HSP90-like ATPase" evidence="2">
    <location>
        <begin position="15"/>
        <end position="132"/>
    </location>
</feature>
<dbReference type="SUPFAM" id="SSF55874">
    <property type="entry name" value="ATPase domain of HSP90 chaperone/DNA topoisomerase II/histidine kinase"/>
    <property type="match status" value="1"/>
</dbReference>
<name>A0ABT8FIM6_9ACTN</name>
<evidence type="ECO:0000259" key="2">
    <source>
        <dbReference type="Pfam" id="PF13581"/>
    </source>
</evidence>
<protein>
    <submittedName>
        <fullName evidence="3">ATP-binding protein</fullName>
    </submittedName>
</protein>
<dbReference type="CDD" id="cd16936">
    <property type="entry name" value="HATPase_RsbW-like"/>
    <property type="match status" value="1"/>
</dbReference>
<dbReference type="InterPro" id="IPR003594">
    <property type="entry name" value="HATPase_dom"/>
</dbReference>
<keyword evidence="1" id="KW-0723">Serine/threonine-protein kinase</keyword>
<proteinExistence type="predicted"/>
<dbReference type="InterPro" id="IPR036890">
    <property type="entry name" value="HATPase_C_sf"/>
</dbReference>
<dbReference type="EMBL" id="JAUHJQ010000007">
    <property type="protein sequence ID" value="MDN4174449.1"/>
    <property type="molecule type" value="Genomic_DNA"/>
</dbReference>
<dbReference type="InterPro" id="IPR050267">
    <property type="entry name" value="Anti-sigma-factor_SerPK"/>
</dbReference>
<reference evidence="3" key="1">
    <citation type="submission" date="2023-06" db="EMBL/GenBank/DDBJ databases">
        <title>Draft genome sequence of Nocardioides sp. SOB77.</title>
        <authorList>
            <person name="Zhang G."/>
        </authorList>
    </citation>
    <scope>NUCLEOTIDE SEQUENCE</scope>
    <source>
        <strain evidence="3">SOB77</strain>
    </source>
</reference>
<evidence type="ECO:0000256" key="1">
    <source>
        <dbReference type="ARBA" id="ARBA00022527"/>
    </source>
</evidence>
<evidence type="ECO:0000313" key="4">
    <source>
        <dbReference type="Proteomes" id="UP001168620"/>
    </source>
</evidence>
<comment type="caution">
    <text evidence="3">The sequence shown here is derived from an EMBL/GenBank/DDBJ whole genome shotgun (WGS) entry which is preliminary data.</text>
</comment>
<dbReference type="PANTHER" id="PTHR35526">
    <property type="entry name" value="ANTI-SIGMA-F FACTOR RSBW-RELATED"/>
    <property type="match status" value="1"/>
</dbReference>
<dbReference type="PANTHER" id="PTHR35526:SF3">
    <property type="entry name" value="ANTI-SIGMA-F FACTOR RSBW"/>
    <property type="match status" value="1"/>
</dbReference>
<dbReference type="RefSeq" id="WP_300953547.1">
    <property type="nucleotide sequence ID" value="NZ_JAUHJQ010000007.1"/>
</dbReference>
<keyword evidence="4" id="KW-1185">Reference proteome</keyword>
<sequence>MTTSDQDPCTRVHLWHDLTAVADVRRALVRDLEQARLERRAAEDVVLVFSELVSNAVEHGTPHGCGHVEATWCLFDGGARLTVAGDVDPEVGDEVVDRFRPGQASEFAARGRGLAIVDHVCDQWGVDLDDGTVRVTAELTFSS</sequence>
<keyword evidence="3" id="KW-0067">ATP-binding</keyword>
<gene>
    <name evidence="3" type="ORF">QWY28_15910</name>
</gene>